<dbReference type="AlphaFoldDB" id="A0A8S3SHC3"/>
<keyword evidence="2" id="KW-1185">Reference proteome</keyword>
<proteinExistence type="predicted"/>
<comment type="caution">
    <text evidence="1">The sequence shown here is derived from an EMBL/GenBank/DDBJ whole genome shotgun (WGS) entry which is preliminary data.</text>
</comment>
<evidence type="ECO:0000313" key="2">
    <source>
        <dbReference type="Proteomes" id="UP000683360"/>
    </source>
</evidence>
<dbReference type="OrthoDB" id="6117449at2759"/>
<name>A0A8S3SHC3_MYTED</name>
<dbReference type="SUPFAM" id="SSF101898">
    <property type="entry name" value="NHL repeat"/>
    <property type="match status" value="1"/>
</dbReference>
<dbReference type="EMBL" id="CAJPWZ010001478">
    <property type="protein sequence ID" value="CAG2216308.1"/>
    <property type="molecule type" value="Genomic_DNA"/>
</dbReference>
<evidence type="ECO:0000313" key="1">
    <source>
        <dbReference type="EMBL" id="CAG2216308.1"/>
    </source>
</evidence>
<dbReference type="Proteomes" id="UP000683360">
    <property type="component" value="Unassembled WGS sequence"/>
</dbReference>
<dbReference type="InterPro" id="IPR011042">
    <property type="entry name" value="6-blade_b-propeller_TolB-like"/>
</dbReference>
<sequence>MNDNLVNHRQRTQESHFSTEKDVVILHLFVRDLEDPETKARIMNGLSDELRTMYIKFKWSAAGSLLICIDVHLKLNIIYHKENKLNLHTQLCQSHTKLDFILHLKQAQFFETDENIEKEVGEIVNRMLKRSNGKEEHGGISASLVQLGSETTEEINGTVSLRSEINLKTSSNAILYISDCIVIEHQLVFTDRKNKQLIICSSNGGCIRNIPLSWSPWYITNINSDTVAVSYPVPNKIQIISLSTGTVTCTFEIIGCRGISYNCNELYISVALKGIQVFDLSGNVLRTIPSPSDNIYRITINEDRLFCVDLHKFIVYCCDINGGKVIWKFANEKYKTVLGATTDDQGNVYMTRLGLNNVVMITPDGKHEKELLTASHGLHYPHGIYFDKTNKCLLLADEKDGKAFLFNA</sequence>
<accession>A0A8S3SHC3</accession>
<organism evidence="1 2">
    <name type="scientific">Mytilus edulis</name>
    <name type="common">Blue mussel</name>
    <dbReference type="NCBI Taxonomy" id="6550"/>
    <lineage>
        <taxon>Eukaryota</taxon>
        <taxon>Metazoa</taxon>
        <taxon>Spiralia</taxon>
        <taxon>Lophotrochozoa</taxon>
        <taxon>Mollusca</taxon>
        <taxon>Bivalvia</taxon>
        <taxon>Autobranchia</taxon>
        <taxon>Pteriomorphia</taxon>
        <taxon>Mytilida</taxon>
        <taxon>Mytiloidea</taxon>
        <taxon>Mytilidae</taxon>
        <taxon>Mytilinae</taxon>
        <taxon>Mytilus</taxon>
    </lineage>
</organism>
<dbReference type="Gene3D" id="2.120.10.30">
    <property type="entry name" value="TolB, C-terminal domain"/>
    <property type="match status" value="1"/>
</dbReference>
<reference evidence="1" key="1">
    <citation type="submission" date="2021-03" db="EMBL/GenBank/DDBJ databases">
        <authorList>
            <person name="Bekaert M."/>
        </authorList>
    </citation>
    <scope>NUCLEOTIDE SEQUENCE</scope>
</reference>
<gene>
    <name evidence="1" type="ORF">MEDL_30025</name>
</gene>
<protein>
    <submittedName>
        <fullName evidence="1">Uncharacterized protein</fullName>
    </submittedName>
</protein>